<organism evidence="8 9">
    <name type="scientific">Saccharothrix ecbatanensis</name>
    <dbReference type="NCBI Taxonomy" id="1105145"/>
    <lineage>
        <taxon>Bacteria</taxon>
        <taxon>Bacillati</taxon>
        <taxon>Actinomycetota</taxon>
        <taxon>Actinomycetes</taxon>
        <taxon>Pseudonocardiales</taxon>
        <taxon>Pseudonocardiaceae</taxon>
        <taxon>Saccharothrix</taxon>
    </lineage>
</organism>
<dbReference type="InterPro" id="IPR032808">
    <property type="entry name" value="DoxX"/>
</dbReference>
<evidence type="ECO:0000313" key="8">
    <source>
        <dbReference type="EMBL" id="MBB5805727.1"/>
    </source>
</evidence>
<dbReference type="AlphaFoldDB" id="A0A7W9HNV0"/>
<dbReference type="Pfam" id="PF07681">
    <property type="entry name" value="DoxX"/>
    <property type="match status" value="1"/>
</dbReference>
<dbReference type="GO" id="GO:0005886">
    <property type="term" value="C:plasma membrane"/>
    <property type="evidence" value="ECO:0007669"/>
    <property type="project" value="UniProtKB-SubCell"/>
</dbReference>
<proteinExistence type="inferred from homology"/>
<feature type="transmembrane region" description="Helical" evidence="7">
    <location>
        <begin position="121"/>
        <end position="139"/>
    </location>
</feature>
<reference evidence="8 9" key="1">
    <citation type="submission" date="2020-08" db="EMBL/GenBank/DDBJ databases">
        <title>Sequencing the genomes of 1000 actinobacteria strains.</title>
        <authorList>
            <person name="Klenk H.-P."/>
        </authorList>
    </citation>
    <scope>NUCLEOTIDE SEQUENCE [LARGE SCALE GENOMIC DNA]</scope>
    <source>
        <strain evidence="8 9">DSM 45486</strain>
    </source>
</reference>
<evidence type="ECO:0000256" key="4">
    <source>
        <dbReference type="ARBA" id="ARBA00022692"/>
    </source>
</evidence>
<protein>
    <submittedName>
        <fullName evidence="8">Putative oxidoreductase</fullName>
    </submittedName>
</protein>
<dbReference type="RefSeq" id="WP_184924457.1">
    <property type="nucleotide sequence ID" value="NZ_JACHMO010000001.1"/>
</dbReference>
<evidence type="ECO:0000256" key="3">
    <source>
        <dbReference type="ARBA" id="ARBA00022475"/>
    </source>
</evidence>
<comment type="subcellular location">
    <subcellularLocation>
        <location evidence="1">Cell membrane</location>
        <topology evidence="1">Multi-pass membrane protein</topology>
    </subcellularLocation>
</comment>
<accession>A0A7W9HNV0</accession>
<sequence length="160" mass="17150">MTTTDTRRAATTTVATITTKRNDLVLAAFRIVVSFLFGCHGLMGLGFLGGIDGQGTAVPFGSWPGWYGSVIELVGAVLVLVGLAARPAAFVLSGVMAYAYFTVHQPEALLPLHNMGELAAVYSWVFLLLAVLGPGAFTVQRAFTARRSVREHTVREHADR</sequence>
<comment type="caution">
    <text evidence="8">The sequence shown here is derived from an EMBL/GenBank/DDBJ whole genome shotgun (WGS) entry which is preliminary data.</text>
</comment>
<dbReference type="Proteomes" id="UP000552097">
    <property type="component" value="Unassembled WGS sequence"/>
</dbReference>
<dbReference type="PANTHER" id="PTHR33452">
    <property type="entry name" value="OXIDOREDUCTASE CATD-RELATED"/>
    <property type="match status" value="1"/>
</dbReference>
<keyword evidence="6 7" id="KW-0472">Membrane</keyword>
<name>A0A7W9HNV0_9PSEU</name>
<keyword evidence="9" id="KW-1185">Reference proteome</keyword>
<gene>
    <name evidence="8" type="ORF">F4560_005495</name>
</gene>
<keyword evidence="5 7" id="KW-1133">Transmembrane helix</keyword>
<evidence type="ECO:0000256" key="6">
    <source>
        <dbReference type="ARBA" id="ARBA00023136"/>
    </source>
</evidence>
<evidence type="ECO:0000256" key="2">
    <source>
        <dbReference type="ARBA" id="ARBA00006679"/>
    </source>
</evidence>
<comment type="similarity">
    <text evidence="2">Belongs to the DoxX family.</text>
</comment>
<keyword evidence="3" id="KW-1003">Cell membrane</keyword>
<evidence type="ECO:0000313" key="9">
    <source>
        <dbReference type="Proteomes" id="UP000552097"/>
    </source>
</evidence>
<evidence type="ECO:0000256" key="5">
    <source>
        <dbReference type="ARBA" id="ARBA00022989"/>
    </source>
</evidence>
<dbReference type="PANTHER" id="PTHR33452:SF4">
    <property type="entry name" value="BLL4328 PROTEIN"/>
    <property type="match status" value="1"/>
</dbReference>
<feature type="transmembrane region" description="Helical" evidence="7">
    <location>
        <begin position="70"/>
        <end position="101"/>
    </location>
</feature>
<keyword evidence="4 7" id="KW-0812">Transmembrane</keyword>
<evidence type="ECO:0000256" key="7">
    <source>
        <dbReference type="SAM" id="Phobius"/>
    </source>
</evidence>
<dbReference type="InterPro" id="IPR051907">
    <property type="entry name" value="DoxX-like_oxidoreductase"/>
</dbReference>
<dbReference type="EMBL" id="JACHMO010000001">
    <property type="protein sequence ID" value="MBB5805727.1"/>
    <property type="molecule type" value="Genomic_DNA"/>
</dbReference>
<feature type="transmembrane region" description="Helical" evidence="7">
    <location>
        <begin position="27"/>
        <end position="49"/>
    </location>
</feature>
<evidence type="ECO:0000256" key="1">
    <source>
        <dbReference type="ARBA" id="ARBA00004651"/>
    </source>
</evidence>